<accession>A0AA86Q7Q1</accession>
<evidence type="ECO:0000256" key="1">
    <source>
        <dbReference type="SAM" id="MobiDB-lite"/>
    </source>
</evidence>
<evidence type="ECO:0000313" key="5">
    <source>
        <dbReference type="EMBL" id="CAL6058650.1"/>
    </source>
</evidence>
<dbReference type="EMBL" id="CATOUU010000644">
    <property type="protein sequence ID" value="CAI9937196.1"/>
    <property type="molecule type" value="Genomic_DNA"/>
</dbReference>
<evidence type="ECO:0000313" key="2">
    <source>
        <dbReference type="EMBL" id="CAI9937196.1"/>
    </source>
</evidence>
<reference evidence="3" key="1">
    <citation type="submission" date="2023-06" db="EMBL/GenBank/DDBJ databases">
        <authorList>
            <person name="Kurt Z."/>
        </authorList>
    </citation>
    <scope>NUCLEOTIDE SEQUENCE</scope>
</reference>
<feature type="compositionally biased region" description="Polar residues" evidence="1">
    <location>
        <begin position="683"/>
        <end position="693"/>
    </location>
</feature>
<dbReference type="EMBL" id="CATOUU010000843">
    <property type="protein sequence ID" value="CAI9953984.1"/>
    <property type="molecule type" value="Genomic_DNA"/>
</dbReference>
<proteinExistence type="predicted"/>
<feature type="compositionally biased region" description="Acidic residues" evidence="1">
    <location>
        <begin position="10"/>
        <end position="42"/>
    </location>
</feature>
<feature type="compositionally biased region" description="Acidic residues" evidence="1">
    <location>
        <begin position="721"/>
        <end position="732"/>
    </location>
</feature>
<reference evidence="4 6" key="2">
    <citation type="submission" date="2024-07" db="EMBL/GenBank/DDBJ databases">
        <authorList>
            <person name="Akdeniz Z."/>
        </authorList>
    </citation>
    <scope>NUCLEOTIDE SEQUENCE [LARGE SCALE GENOMIC DNA]</scope>
</reference>
<organism evidence="3">
    <name type="scientific">Hexamita inflata</name>
    <dbReference type="NCBI Taxonomy" id="28002"/>
    <lineage>
        <taxon>Eukaryota</taxon>
        <taxon>Metamonada</taxon>
        <taxon>Diplomonadida</taxon>
        <taxon>Hexamitidae</taxon>
        <taxon>Hexamitinae</taxon>
        <taxon>Hexamita</taxon>
    </lineage>
</organism>
<feature type="region of interest" description="Disordered" evidence="1">
    <location>
        <begin position="1"/>
        <end position="68"/>
    </location>
</feature>
<gene>
    <name evidence="2" type="ORF">HINF_LOCUS24841</name>
    <name evidence="4" type="ORF">HINF_LOCUS27865</name>
    <name evidence="3" type="ORF">HINF_LOCUS41629</name>
    <name evidence="5" type="ORF">HINF_LOCUS48371</name>
</gene>
<dbReference type="Proteomes" id="UP001642409">
    <property type="component" value="Unassembled WGS sequence"/>
</dbReference>
<dbReference type="EMBL" id="CAXDID020000087">
    <property type="protein sequence ID" value="CAL6020844.1"/>
    <property type="molecule type" value="Genomic_DNA"/>
</dbReference>
<sequence>MSKKYQPEPSSEDVDDQSLLTEEEDYEDDVADSFIADDDDDLEQRPVKSRREIEAELDKQNEQKKEREQLKMQQIRDKFAEEEIITTAVDDKDPDLYRIPLRRGQGLKCCMHMTQFLAKQNYKVQQKLSTLSYNVISVTYAPNDPEGLYIESHDPIDAERLAGNGLFKSYVMPFVRKYNRQPHTKRVQILKEIHQLDRQDEQMQVFIKKRESEMDIKPDQYFLIKRAGIGATFKNKLCRVLKTNQKTATASVLTLTPYRSLNSKEKTNPHRIALEEYRELGAEESFNQELAFESGTYYQGLLVLQVAYENLLTIKNVDQAQINQLFLSGRTNDFQAVQLNTQLKPLLLDDQVIIKDFLESGKNLQGSLGIVRELNQDFLYDVLITKAVYPEYNNQVIQVERFQLMKHIPRSSHVKVISEQFYGLTGRVIDLVEENDKIYLELRADVVEEYIDRSYKITGDDVIISSDTCISLDEVIADEKLFQKNQLVKLNSGMDGVVTFLLYKSARIVTTENRVVNQALSELQPVFNKKRIPIVQDGSNPPQSVSLSSTIRIKDSQTRGKVVQISSQQTGSCLFIQISSGDDVGIQAVLAKNVICVEGGPIISKNKRSQAQMLQGASVKLTDPNYLGREGIFLRQVGEDGKLIEVQLAEKKVTVPRRCISIIGETQVAEKLVEETKARESQFGATQYKQQQYEDWEEEGMNQQQKFTQQTQDMNYKTQGNDEDDEEGYGGF</sequence>
<evidence type="ECO:0000313" key="4">
    <source>
        <dbReference type="EMBL" id="CAL6020844.1"/>
    </source>
</evidence>
<name>A0AA86Q7Q1_9EUKA</name>
<keyword evidence="6" id="KW-1185">Reference proteome</keyword>
<dbReference type="AlphaFoldDB" id="A0AA86Q7Q1"/>
<feature type="compositionally biased region" description="Basic and acidic residues" evidence="1">
    <location>
        <begin position="43"/>
        <end position="68"/>
    </location>
</feature>
<evidence type="ECO:0000313" key="3">
    <source>
        <dbReference type="EMBL" id="CAI9953984.1"/>
    </source>
</evidence>
<dbReference type="EMBL" id="CAXDID020000222">
    <property type="protein sequence ID" value="CAL6058650.1"/>
    <property type="molecule type" value="Genomic_DNA"/>
</dbReference>
<comment type="caution">
    <text evidence="3">The sequence shown here is derived from an EMBL/GenBank/DDBJ whole genome shotgun (WGS) entry which is preliminary data.</text>
</comment>
<evidence type="ECO:0000313" key="6">
    <source>
        <dbReference type="Proteomes" id="UP001642409"/>
    </source>
</evidence>
<protein>
    <submittedName>
        <fullName evidence="3">Uncharacterized protein</fullName>
    </submittedName>
</protein>
<feature type="region of interest" description="Disordered" evidence="1">
    <location>
        <begin position="683"/>
        <end position="732"/>
    </location>
</feature>
<feature type="compositionally biased region" description="Low complexity" evidence="1">
    <location>
        <begin position="703"/>
        <end position="712"/>
    </location>
</feature>